<dbReference type="EMBL" id="CALNXK010000352">
    <property type="protein sequence ID" value="CAH3183401.1"/>
    <property type="molecule type" value="Genomic_DNA"/>
</dbReference>
<reference evidence="2 3" key="1">
    <citation type="submission" date="2022-05" db="EMBL/GenBank/DDBJ databases">
        <authorList>
            <consortium name="Genoscope - CEA"/>
            <person name="William W."/>
        </authorList>
    </citation>
    <scope>NUCLEOTIDE SEQUENCE [LARGE SCALE GENOMIC DNA]</scope>
</reference>
<evidence type="ECO:0000313" key="3">
    <source>
        <dbReference type="Proteomes" id="UP001159405"/>
    </source>
</evidence>
<dbReference type="Proteomes" id="UP001159405">
    <property type="component" value="Unassembled WGS sequence"/>
</dbReference>
<name>A0ABN8RZU1_9CNID</name>
<gene>
    <name evidence="2" type="ORF">PLOB_00028533</name>
</gene>
<feature type="region of interest" description="Disordered" evidence="1">
    <location>
        <begin position="84"/>
        <end position="128"/>
    </location>
</feature>
<comment type="caution">
    <text evidence="2">The sequence shown here is derived from an EMBL/GenBank/DDBJ whole genome shotgun (WGS) entry which is preliminary data.</text>
</comment>
<feature type="compositionally biased region" description="Polar residues" evidence="1">
    <location>
        <begin position="85"/>
        <end position="99"/>
    </location>
</feature>
<feature type="compositionally biased region" description="Low complexity" evidence="1">
    <location>
        <begin position="115"/>
        <end position="128"/>
    </location>
</feature>
<organism evidence="2 3">
    <name type="scientific">Porites lobata</name>
    <dbReference type="NCBI Taxonomy" id="104759"/>
    <lineage>
        <taxon>Eukaryota</taxon>
        <taxon>Metazoa</taxon>
        <taxon>Cnidaria</taxon>
        <taxon>Anthozoa</taxon>
        <taxon>Hexacorallia</taxon>
        <taxon>Scleractinia</taxon>
        <taxon>Fungiina</taxon>
        <taxon>Poritidae</taxon>
        <taxon>Porites</taxon>
    </lineage>
</organism>
<evidence type="ECO:0000313" key="2">
    <source>
        <dbReference type="EMBL" id="CAH3183401.1"/>
    </source>
</evidence>
<protein>
    <submittedName>
        <fullName evidence="2">Uncharacterized protein</fullName>
    </submittedName>
</protein>
<evidence type="ECO:0000256" key="1">
    <source>
        <dbReference type="SAM" id="MobiDB-lite"/>
    </source>
</evidence>
<keyword evidence="3" id="KW-1185">Reference proteome</keyword>
<sequence>MQTREIPILLWQINQGIKEGDSVRFKKPSDKHLSQAVVTGKHETPRSFIITDETGREYRRNRRHIHLTQEPPVTIVNDDLIDESQPVTMQSSVNSPSVTKESDANLEPDPPDVNAASAPRRSTRVRSVPVWHKDYVM</sequence>
<accession>A0ABN8RZU1</accession>
<proteinExistence type="predicted"/>